<keyword evidence="10" id="KW-1185">Reference proteome</keyword>
<dbReference type="AlphaFoldDB" id="A0A6C2U4T4"/>
<evidence type="ECO:0000256" key="7">
    <source>
        <dbReference type="RuleBase" id="RU004417"/>
    </source>
</evidence>
<dbReference type="InterPro" id="IPR006097">
    <property type="entry name" value="Glu/Leu/Phe/Val/Trp_DH_dimer"/>
</dbReference>
<keyword evidence="5" id="KW-0547">Nucleotide-binding</keyword>
<dbReference type="Proteomes" id="UP000366872">
    <property type="component" value="Unassembled WGS sequence"/>
</dbReference>
<evidence type="ECO:0000259" key="8">
    <source>
        <dbReference type="SMART" id="SM00839"/>
    </source>
</evidence>
<reference evidence="9 10" key="1">
    <citation type="submission" date="2019-04" db="EMBL/GenBank/DDBJ databases">
        <authorList>
            <person name="Van Vliet M D."/>
        </authorList>
    </citation>
    <scope>NUCLEOTIDE SEQUENCE [LARGE SCALE GENOMIC DNA]</scope>
    <source>
        <strain evidence="9 10">F1</strain>
    </source>
</reference>
<dbReference type="InterPro" id="IPR046346">
    <property type="entry name" value="Aminoacid_DH-like_N_sf"/>
</dbReference>
<dbReference type="GO" id="GO:0000166">
    <property type="term" value="F:nucleotide binding"/>
    <property type="evidence" value="ECO:0007669"/>
    <property type="project" value="UniProtKB-KW"/>
</dbReference>
<dbReference type="Pfam" id="PF02812">
    <property type="entry name" value="ELFV_dehydrog_N"/>
    <property type="match status" value="1"/>
</dbReference>
<dbReference type="Gene3D" id="3.40.50.10860">
    <property type="entry name" value="Leucine Dehydrogenase, chain A, domain 1"/>
    <property type="match status" value="1"/>
</dbReference>
<proteinExistence type="inferred from homology"/>
<keyword evidence="2 3" id="KW-0560">Oxidoreductase</keyword>
<dbReference type="CDD" id="cd01076">
    <property type="entry name" value="NAD_bind_1_Glu_DH"/>
    <property type="match status" value="1"/>
</dbReference>
<evidence type="ECO:0000256" key="6">
    <source>
        <dbReference type="PIRSR" id="PIRSR000185-3"/>
    </source>
</evidence>
<feature type="binding site" evidence="5">
    <location>
        <position position="201"/>
    </location>
    <ligand>
        <name>NAD(+)</name>
        <dbReference type="ChEBI" id="CHEBI:57540"/>
    </ligand>
</feature>
<dbReference type="PANTHER" id="PTHR11606:SF13">
    <property type="entry name" value="GLUTAMATE DEHYDROGENASE 1, MITOCHONDRIAL"/>
    <property type="match status" value="1"/>
</dbReference>
<dbReference type="InterPro" id="IPR006095">
    <property type="entry name" value="Glu/Leu/Phe/Val/Trp_DH"/>
</dbReference>
<feature type="binding site" evidence="5">
    <location>
        <position position="361"/>
    </location>
    <ligand>
        <name>substrate</name>
    </ligand>
</feature>
<dbReference type="InterPro" id="IPR033922">
    <property type="entry name" value="NAD_bind_Glu_DH"/>
</dbReference>
<dbReference type="SUPFAM" id="SSF51735">
    <property type="entry name" value="NAD(P)-binding Rossmann-fold domains"/>
    <property type="match status" value="1"/>
</dbReference>
<dbReference type="EMBL" id="CAAHFG010000001">
    <property type="protein sequence ID" value="VGO14406.1"/>
    <property type="molecule type" value="Genomic_DNA"/>
</dbReference>
<evidence type="ECO:0000256" key="2">
    <source>
        <dbReference type="ARBA" id="ARBA00023002"/>
    </source>
</evidence>
<name>A0A6C2U4T4_PONDE</name>
<dbReference type="Pfam" id="PF00208">
    <property type="entry name" value="ELFV_dehydrog"/>
    <property type="match status" value="1"/>
</dbReference>
<feature type="site" description="Important for catalysis" evidence="6">
    <location>
        <position position="155"/>
    </location>
</feature>
<sequence length="428" mass="46813">MSVESSIAATESNKKLYEGVCERFEQMASYVNLDGKVHAILSQPKAELMIHFPVKMDDGNYRLFKGYRIQHNNLLGPYKGGMRFSPEVSLDEVKGLAMLMTLKCALAKLPLGGAKGGIKYNPNDHSPEENQRITRRFTVALGHNIGPSYDIPAPDMGTNAQNMDWMMDTYHNLYGRKIEDKAVVTGKSVACGGSVGRASATGYGAVYCLEEWAKGENLPMKGTTFAIQGFGNVGSHAALKLEELGAALVAVNDHTATLICPGGISAKELASHVRQHGGIKGFMPECEVDDLSRFWSQEVEFMVLAAMENVVTQLNADLIRAGLLVEGANGPITTEAEAVLLDKGIPIIPDILANMGGVIVSYFEWVQNRNSEYWSAETVDAKLREKLIAAYRQVVAVAQEQAISLRQAAYVESLKHLEEVYLKRGVWP</sequence>
<dbReference type="InterPro" id="IPR036291">
    <property type="entry name" value="NAD(P)-bd_dom_sf"/>
</dbReference>
<accession>A0A6C2U4T4</accession>
<evidence type="ECO:0000313" key="9">
    <source>
        <dbReference type="EMBL" id="VGO14406.1"/>
    </source>
</evidence>
<feature type="domain" description="Glutamate/phenylalanine/leucine/valine/L-tryptophan dehydrogenase C-terminal" evidence="8">
    <location>
        <begin position="194"/>
        <end position="425"/>
    </location>
</feature>
<feature type="binding site" evidence="5">
    <location>
        <position position="79"/>
    </location>
    <ligand>
        <name>substrate</name>
    </ligand>
</feature>
<evidence type="ECO:0000256" key="4">
    <source>
        <dbReference type="PIRSR" id="PIRSR000185-1"/>
    </source>
</evidence>
<feature type="binding site" evidence="5">
    <location>
        <position position="232"/>
    </location>
    <ligand>
        <name>NAD(+)</name>
        <dbReference type="ChEBI" id="CHEBI:57540"/>
    </ligand>
</feature>
<protein>
    <recommendedName>
        <fullName evidence="3">Glutamate dehydrogenase</fullName>
    </recommendedName>
</protein>
<dbReference type="Gene3D" id="3.40.50.720">
    <property type="entry name" value="NAD(P)-binding Rossmann-like Domain"/>
    <property type="match status" value="1"/>
</dbReference>
<comment type="similarity">
    <text evidence="1 3 7">Belongs to the Glu/Leu/Phe/Val dehydrogenases family.</text>
</comment>
<dbReference type="PANTHER" id="PTHR11606">
    <property type="entry name" value="GLUTAMATE DEHYDROGENASE"/>
    <property type="match status" value="1"/>
</dbReference>
<keyword evidence="5" id="KW-0520">NAD</keyword>
<dbReference type="InterPro" id="IPR033524">
    <property type="entry name" value="Glu/Leu/Phe/Val_DH_AS"/>
</dbReference>
<dbReference type="GO" id="GO:0004352">
    <property type="term" value="F:glutamate dehydrogenase (NAD+) activity"/>
    <property type="evidence" value="ECO:0007669"/>
    <property type="project" value="TreeGrafter"/>
</dbReference>
<dbReference type="SUPFAM" id="SSF53223">
    <property type="entry name" value="Aminoacid dehydrogenase-like, N-terminal domain"/>
    <property type="match status" value="1"/>
</dbReference>
<dbReference type="InterPro" id="IPR014362">
    <property type="entry name" value="Glu_DH"/>
</dbReference>
<organism evidence="9 10">
    <name type="scientific">Pontiella desulfatans</name>
    <dbReference type="NCBI Taxonomy" id="2750659"/>
    <lineage>
        <taxon>Bacteria</taxon>
        <taxon>Pseudomonadati</taxon>
        <taxon>Kiritimatiellota</taxon>
        <taxon>Kiritimatiellia</taxon>
        <taxon>Kiritimatiellales</taxon>
        <taxon>Pontiellaceae</taxon>
        <taxon>Pontiella</taxon>
    </lineage>
</organism>
<dbReference type="PIRSF" id="PIRSF000185">
    <property type="entry name" value="Glu_DH"/>
    <property type="match status" value="1"/>
</dbReference>
<dbReference type="SMART" id="SM00839">
    <property type="entry name" value="ELFV_dehydrog"/>
    <property type="match status" value="1"/>
</dbReference>
<gene>
    <name evidence="9" type="primary">gdhA</name>
    <name evidence="9" type="ORF">PDESU_02967</name>
</gene>
<dbReference type="RefSeq" id="WP_136079889.1">
    <property type="nucleotide sequence ID" value="NZ_CAAHFG010000001.1"/>
</dbReference>
<evidence type="ECO:0000256" key="3">
    <source>
        <dbReference type="PIRNR" id="PIRNR000185"/>
    </source>
</evidence>
<dbReference type="PRINTS" id="PR00082">
    <property type="entry name" value="GLFDHDRGNASE"/>
</dbReference>
<feature type="active site" description="Proton donor" evidence="4">
    <location>
        <position position="115"/>
    </location>
</feature>
<dbReference type="PROSITE" id="PS00074">
    <property type="entry name" value="GLFV_DEHYDROGENASE"/>
    <property type="match status" value="1"/>
</dbReference>
<evidence type="ECO:0000313" key="10">
    <source>
        <dbReference type="Proteomes" id="UP000366872"/>
    </source>
</evidence>
<evidence type="ECO:0000256" key="5">
    <source>
        <dbReference type="PIRSR" id="PIRSR000185-2"/>
    </source>
</evidence>
<feature type="binding site" evidence="5">
    <location>
        <position position="103"/>
    </location>
    <ligand>
        <name>substrate</name>
    </ligand>
</feature>
<dbReference type="InterPro" id="IPR006096">
    <property type="entry name" value="Glu/Leu/Phe/Val/Trp_DH_C"/>
</dbReference>
<evidence type="ECO:0000256" key="1">
    <source>
        <dbReference type="ARBA" id="ARBA00006382"/>
    </source>
</evidence>
<dbReference type="GO" id="GO:0006538">
    <property type="term" value="P:L-glutamate catabolic process"/>
    <property type="evidence" value="ECO:0007669"/>
    <property type="project" value="TreeGrafter"/>
</dbReference>